<dbReference type="OrthoDB" id="2003637at2"/>
<dbReference type="AlphaFoldDB" id="E7GEC6"/>
<accession>E7GEC6</accession>
<dbReference type="EMBL" id="ADKX01000046">
    <property type="protein sequence ID" value="EFW03607.1"/>
    <property type="molecule type" value="Genomic_DNA"/>
</dbReference>
<dbReference type="Proteomes" id="UP000003157">
    <property type="component" value="Unassembled WGS sequence"/>
</dbReference>
<name>E7GEC6_9FIRM</name>
<sequence length="83" mass="9798">MSYTEKRHNRAVSRKNEFRIIERKKKILDSYGEGVLEEFTNGQTHRLAKSKIHCSCPMCQAKTRAIGWKHSDKVKIERCNYVE</sequence>
<gene>
    <name evidence="1" type="ORF">HMPREF9488_03298</name>
</gene>
<evidence type="ECO:0000313" key="1">
    <source>
        <dbReference type="EMBL" id="EFW03607.1"/>
    </source>
</evidence>
<protein>
    <recommendedName>
        <fullName evidence="3">Transposase</fullName>
    </recommendedName>
</protein>
<dbReference type="STRING" id="100884.GCA_000269565_03689"/>
<reference evidence="1 2" key="1">
    <citation type="submission" date="2010-12" db="EMBL/GenBank/DDBJ databases">
        <title>The Genome Sequence of Coprobacillus sp. strain 29_1.</title>
        <authorList>
            <consortium name="The Broad Institute Genome Sequencing Platform"/>
            <person name="Earl A."/>
            <person name="Ward D."/>
            <person name="Feldgarden M."/>
            <person name="Gevers D."/>
            <person name="Daigneault M."/>
            <person name="Sibley C.D."/>
            <person name="White A."/>
            <person name="Strauss J."/>
            <person name="Allen-Vercoe E."/>
            <person name="Young S.K."/>
            <person name="Zeng Q."/>
            <person name="Gargeya S."/>
            <person name="Fitzgerald M."/>
            <person name="Haas B."/>
            <person name="Abouelleil A."/>
            <person name="Alvarado L."/>
            <person name="Arachchi H.M."/>
            <person name="Berlin A."/>
            <person name="Brown A."/>
            <person name="Chapman S.B."/>
            <person name="Chen Z."/>
            <person name="Dunbar C."/>
            <person name="Freedman E."/>
            <person name="Gearin G."/>
            <person name="Gellesch M."/>
            <person name="Goldberg J."/>
            <person name="Griggs A."/>
            <person name="Gujja S."/>
            <person name="Heilman E."/>
            <person name="Heiman D."/>
            <person name="Howarth C."/>
            <person name="Larson L."/>
            <person name="Lui A."/>
            <person name="MacDonald P.J.P."/>
            <person name="Mehta T."/>
            <person name="Montmayeur A."/>
            <person name="Murphy C."/>
            <person name="Neiman D."/>
            <person name="Pearson M."/>
            <person name="Priest M."/>
            <person name="Roberts A."/>
            <person name="Saif S."/>
            <person name="Shea T."/>
            <person name="Shenoy N."/>
            <person name="Sisk P."/>
            <person name="Stolte C."/>
            <person name="Sykes S."/>
            <person name="White J."/>
            <person name="Yandava C."/>
            <person name="Nusbaum C."/>
            <person name="Birren B."/>
        </authorList>
    </citation>
    <scope>NUCLEOTIDE SEQUENCE [LARGE SCALE GENOMIC DNA]</scope>
    <source>
        <strain evidence="1 2">29_1</strain>
    </source>
</reference>
<comment type="caution">
    <text evidence="1">The sequence shown here is derived from an EMBL/GenBank/DDBJ whole genome shotgun (WGS) entry which is preliminary data.</text>
</comment>
<proteinExistence type="predicted"/>
<evidence type="ECO:0000313" key="2">
    <source>
        <dbReference type="Proteomes" id="UP000003157"/>
    </source>
</evidence>
<keyword evidence="2" id="KW-1185">Reference proteome</keyword>
<dbReference type="HOGENOM" id="CLU_2536843_0_0_9"/>
<dbReference type="GeneID" id="78231439"/>
<organism evidence="1 2">
    <name type="scientific">Coprobacillus cateniformis</name>
    <dbReference type="NCBI Taxonomy" id="100884"/>
    <lineage>
        <taxon>Bacteria</taxon>
        <taxon>Bacillati</taxon>
        <taxon>Bacillota</taxon>
        <taxon>Erysipelotrichia</taxon>
        <taxon>Erysipelotrichales</taxon>
        <taxon>Coprobacillaceae</taxon>
        <taxon>Coprobacillus</taxon>
    </lineage>
</organism>
<evidence type="ECO:0008006" key="3">
    <source>
        <dbReference type="Google" id="ProtNLM"/>
    </source>
</evidence>
<dbReference type="RefSeq" id="WP_008790380.1">
    <property type="nucleotide sequence ID" value="NZ_AKCB01000004.1"/>
</dbReference>